<dbReference type="AlphaFoldDB" id="A0A518HWK9"/>
<dbReference type="CDD" id="cd00761">
    <property type="entry name" value="Glyco_tranf_GTA_type"/>
    <property type="match status" value="1"/>
</dbReference>
<accession>A0A518HWK9</accession>
<keyword evidence="6" id="KW-1185">Reference proteome</keyword>
<dbReference type="PANTHER" id="PTHR43685">
    <property type="entry name" value="GLYCOSYLTRANSFERASE"/>
    <property type="match status" value="1"/>
</dbReference>
<dbReference type="GO" id="GO:0016757">
    <property type="term" value="F:glycosyltransferase activity"/>
    <property type="evidence" value="ECO:0007669"/>
    <property type="project" value="UniProtKB-KW"/>
</dbReference>
<name>A0A518HWK9_9BACT</name>
<dbReference type="InterPro" id="IPR001173">
    <property type="entry name" value="Glyco_trans_2-like"/>
</dbReference>
<dbReference type="Proteomes" id="UP000319004">
    <property type="component" value="Chromosome"/>
</dbReference>
<dbReference type="PANTHER" id="PTHR43685:SF5">
    <property type="entry name" value="GLYCOSYLTRANSFERASE EPSE-RELATED"/>
    <property type="match status" value="1"/>
</dbReference>
<dbReference type="EMBL" id="CP037423">
    <property type="protein sequence ID" value="QDV45147.1"/>
    <property type="molecule type" value="Genomic_DNA"/>
</dbReference>
<protein>
    <submittedName>
        <fullName evidence="5">Glycosyl transferase family 2</fullName>
    </submittedName>
</protein>
<evidence type="ECO:0000313" key="5">
    <source>
        <dbReference type="EMBL" id="QDV45147.1"/>
    </source>
</evidence>
<proteinExistence type="inferred from homology"/>
<organism evidence="5 6">
    <name type="scientific">Stieleria neptunia</name>
    <dbReference type="NCBI Taxonomy" id="2527979"/>
    <lineage>
        <taxon>Bacteria</taxon>
        <taxon>Pseudomonadati</taxon>
        <taxon>Planctomycetota</taxon>
        <taxon>Planctomycetia</taxon>
        <taxon>Pirellulales</taxon>
        <taxon>Pirellulaceae</taxon>
        <taxon>Stieleria</taxon>
    </lineage>
</organism>
<sequence>MNSENLNCPFRFNLRRAESTEVATCGLIQQLLQIGSHDKPSNLCDVTRDACQACVGSTPVASSFVNSVLPSLLSEAAAKVLENEPSGDRRRTERAQALLRISEEAVVGELAVQRPGLATCDVFLCCRDASEATRRSIESVLEQQNALVNLHLITAGPDAQTLADDYQTRWNVHVHRIAASKRWFDTVHELAPTARSEFIALQHPAALSLPNRIASAVGELRRTGADFIGSPMLTPAGEVMARAPTDAFESTIPWPTLVIRRSCLIDLGGFADRKTDQDAELIARAKRSGAKIQVMPLPSVQLHRAWQPPLLGPAPVYHERLGSFRHQAIGYPQSSVPCDVVLPVYGQLEYVAQAIESIFNQQGAEVILHLIDDASPENVDTLFRYWGSFPNVRIYRNSRNVGQYVSFNNVSPYFETDLVAVQDGDDVSLPHRLHTAGNLLRLSDADYFAATMEQFTEADMEDAGSTIKRFRRSYHPYGNYIRYFAMNPTACFRVSLFRRLGGYTDFGGRDRNRAGLDSEFMIRAYFSAARFAVSTSVVSRHRIHRQAATRNPETGFGSMTRAFALEECRRRIALYQNAAFDPRAFGALGRDRNVTQRVGN</sequence>
<reference evidence="5 6" key="1">
    <citation type="submission" date="2019-03" db="EMBL/GenBank/DDBJ databases">
        <title>Deep-cultivation of Planctomycetes and their phenomic and genomic characterization uncovers novel biology.</title>
        <authorList>
            <person name="Wiegand S."/>
            <person name="Jogler M."/>
            <person name="Boedeker C."/>
            <person name="Pinto D."/>
            <person name="Vollmers J."/>
            <person name="Rivas-Marin E."/>
            <person name="Kohn T."/>
            <person name="Peeters S.H."/>
            <person name="Heuer A."/>
            <person name="Rast P."/>
            <person name="Oberbeckmann S."/>
            <person name="Bunk B."/>
            <person name="Jeske O."/>
            <person name="Meyerdierks A."/>
            <person name="Storesund J.E."/>
            <person name="Kallscheuer N."/>
            <person name="Luecker S."/>
            <person name="Lage O.M."/>
            <person name="Pohl T."/>
            <person name="Merkel B.J."/>
            <person name="Hornburger P."/>
            <person name="Mueller R.-W."/>
            <person name="Bruemmer F."/>
            <person name="Labrenz M."/>
            <person name="Spormann A.M."/>
            <person name="Op den Camp H."/>
            <person name="Overmann J."/>
            <person name="Amann R."/>
            <person name="Jetten M.S.M."/>
            <person name="Mascher T."/>
            <person name="Medema M.H."/>
            <person name="Devos D.P."/>
            <person name="Kaster A.-K."/>
            <person name="Ovreas L."/>
            <person name="Rohde M."/>
            <person name="Galperin M.Y."/>
            <person name="Jogler C."/>
        </authorList>
    </citation>
    <scope>NUCLEOTIDE SEQUENCE [LARGE SCALE GENOMIC DNA]</scope>
    <source>
        <strain evidence="5 6">Enr13</strain>
    </source>
</reference>
<dbReference type="Pfam" id="PF00535">
    <property type="entry name" value="Glycos_transf_2"/>
    <property type="match status" value="1"/>
</dbReference>
<dbReference type="InterPro" id="IPR050834">
    <property type="entry name" value="Glycosyltransf_2"/>
</dbReference>
<evidence type="ECO:0000256" key="3">
    <source>
        <dbReference type="ARBA" id="ARBA00022679"/>
    </source>
</evidence>
<evidence type="ECO:0000259" key="4">
    <source>
        <dbReference type="Pfam" id="PF00535"/>
    </source>
</evidence>
<dbReference type="RefSeq" id="WP_145389353.1">
    <property type="nucleotide sequence ID" value="NZ_CP037423.1"/>
</dbReference>
<evidence type="ECO:0000256" key="1">
    <source>
        <dbReference type="ARBA" id="ARBA00006739"/>
    </source>
</evidence>
<dbReference type="OrthoDB" id="269473at2"/>
<feature type="domain" description="Glycosyltransferase 2-like" evidence="4">
    <location>
        <begin position="340"/>
        <end position="498"/>
    </location>
</feature>
<dbReference type="InterPro" id="IPR029044">
    <property type="entry name" value="Nucleotide-diphossugar_trans"/>
</dbReference>
<keyword evidence="2" id="KW-0328">Glycosyltransferase</keyword>
<dbReference type="KEGG" id="snep:Enr13x_50210"/>
<comment type="similarity">
    <text evidence="1">Belongs to the glycosyltransferase 2 family.</text>
</comment>
<evidence type="ECO:0000256" key="2">
    <source>
        <dbReference type="ARBA" id="ARBA00022676"/>
    </source>
</evidence>
<dbReference type="SUPFAM" id="SSF53448">
    <property type="entry name" value="Nucleotide-diphospho-sugar transferases"/>
    <property type="match status" value="2"/>
</dbReference>
<dbReference type="Gene3D" id="3.90.550.10">
    <property type="entry name" value="Spore Coat Polysaccharide Biosynthesis Protein SpsA, Chain A"/>
    <property type="match status" value="2"/>
</dbReference>
<gene>
    <name evidence="5" type="ORF">Enr13x_50210</name>
</gene>
<keyword evidence="3 5" id="KW-0808">Transferase</keyword>
<evidence type="ECO:0000313" key="6">
    <source>
        <dbReference type="Proteomes" id="UP000319004"/>
    </source>
</evidence>